<comment type="similarity">
    <text evidence="3">Belongs to the methyltransferase superfamily. Arsenite methyltransferase family.</text>
</comment>
<feature type="domain" description="Methyltransferase" evidence="9">
    <location>
        <begin position="65"/>
        <end position="213"/>
    </location>
</feature>
<evidence type="ECO:0000259" key="9">
    <source>
        <dbReference type="Pfam" id="PF13847"/>
    </source>
</evidence>
<evidence type="ECO:0000256" key="4">
    <source>
        <dbReference type="ARBA" id="ARBA00034521"/>
    </source>
</evidence>
<keyword evidence="1 10" id="KW-0808">Transferase</keyword>
<evidence type="ECO:0000256" key="6">
    <source>
        <dbReference type="ARBA" id="ARBA00047941"/>
    </source>
</evidence>
<dbReference type="GO" id="GO:0030791">
    <property type="term" value="F:arsenite methyltransferase activity"/>
    <property type="evidence" value="ECO:0007669"/>
    <property type="project" value="UniProtKB-EC"/>
</dbReference>
<dbReference type="Gene3D" id="3.40.50.150">
    <property type="entry name" value="Vaccinia Virus protein VP39"/>
    <property type="match status" value="1"/>
</dbReference>
<dbReference type="SUPFAM" id="SSF53335">
    <property type="entry name" value="S-adenosyl-L-methionine-dependent methyltransferases"/>
    <property type="match status" value="1"/>
</dbReference>
<name>A0A1L7X3E1_9HELO</name>
<evidence type="ECO:0000256" key="2">
    <source>
        <dbReference type="ARBA" id="ARBA00022691"/>
    </source>
</evidence>
<keyword evidence="2" id="KW-0949">S-adenosyl-L-methionine</keyword>
<evidence type="ECO:0000313" key="11">
    <source>
        <dbReference type="Proteomes" id="UP000184330"/>
    </source>
</evidence>
<protein>
    <recommendedName>
        <fullName evidence="5">Arsenite methyltransferase</fullName>
        <ecNumber evidence="4">2.1.1.137</ecNumber>
    </recommendedName>
</protein>
<dbReference type="OrthoDB" id="66144at2759"/>
<comment type="catalytic activity">
    <reaction evidence="8">
        <text>arsenic triglutathione + 3 [thioredoxin]-dithiol + 3 S-adenosyl-L-methionine = trimethylarsine + 3 [thioredoxin]-disulfide + 3 glutathione + 3 S-adenosyl-L-homocysteine + 3 H(+)</text>
        <dbReference type="Rhea" id="RHEA:69432"/>
        <dbReference type="Rhea" id="RHEA-COMP:10698"/>
        <dbReference type="Rhea" id="RHEA-COMP:10700"/>
        <dbReference type="ChEBI" id="CHEBI:15378"/>
        <dbReference type="ChEBI" id="CHEBI:27130"/>
        <dbReference type="ChEBI" id="CHEBI:29950"/>
        <dbReference type="ChEBI" id="CHEBI:50058"/>
        <dbReference type="ChEBI" id="CHEBI:57856"/>
        <dbReference type="ChEBI" id="CHEBI:57925"/>
        <dbReference type="ChEBI" id="CHEBI:59789"/>
        <dbReference type="ChEBI" id="CHEBI:183640"/>
        <dbReference type="EC" id="2.1.1.137"/>
    </reaction>
</comment>
<keyword evidence="11" id="KW-1185">Reference proteome</keyword>
<comment type="catalytic activity">
    <reaction evidence="7">
        <text>arsenic triglutathione + 2 [thioredoxin]-dithiol + 2 S-adenosyl-L-methionine + H2O = dimethylarsinous acid + 2 [thioredoxin]-disulfide + 3 glutathione + 2 S-adenosyl-L-homocysteine + 2 H(+)</text>
        <dbReference type="Rhea" id="RHEA:69464"/>
        <dbReference type="Rhea" id="RHEA-COMP:10698"/>
        <dbReference type="Rhea" id="RHEA-COMP:10700"/>
        <dbReference type="ChEBI" id="CHEBI:15377"/>
        <dbReference type="ChEBI" id="CHEBI:15378"/>
        <dbReference type="ChEBI" id="CHEBI:23808"/>
        <dbReference type="ChEBI" id="CHEBI:29950"/>
        <dbReference type="ChEBI" id="CHEBI:50058"/>
        <dbReference type="ChEBI" id="CHEBI:57856"/>
        <dbReference type="ChEBI" id="CHEBI:57925"/>
        <dbReference type="ChEBI" id="CHEBI:59789"/>
        <dbReference type="ChEBI" id="CHEBI:183640"/>
        <dbReference type="EC" id="2.1.1.137"/>
    </reaction>
</comment>
<dbReference type="Proteomes" id="UP000184330">
    <property type="component" value="Unassembled WGS sequence"/>
</dbReference>
<dbReference type="GO" id="GO:0032259">
    <property type="term" value="P:methylation"/>
    <property type="evidence" value="ECO:0007669"/>
    <property type="project" value="UniProtKB-KW"/>
</dbReference>
<dbReference type="PANTHER" id="PTHR43675:SF8">
    <property type="entry name" value="ARSENITE METHYLTRANSFERASE"/>
    <property type="match status" value="1"/>
</dbReference>
<gene>
    <name evidence="10" type="ORF">PAC_09439</name>
</gene>
<evidence type="ECO:0000256" key="8">
    <source>
        <dbReference type="ARBA" id="ARBA00048428"/>
    </source>
</evidence>
<evidence type="ECO:0000256" key="7">
    <source>
        <dbReference type="ARBA" id="ARBA00047943"/>
    </source>
</evidence>
<evidence type="ECO:0000256" key="5">
    <source>
        <dbReference type="ARBA" id="ARBA00034545"/>
    </source>
</evidence>
<dbReference type="PANTHER" id="PTHR43675">
    <property type="entry name" value="ARSENITE METHYLTRANSFERASE"/>
    <property type="match status" value="1"/>
</dbReference>
<dbReference type="Pfam" id="PF13847">
    <property type="entry name" value="Methyltransf_31"/>
    <property type="match status" value="1"/>
</dbReference>
<reference evidence="10 11" key="1">
    <citation type="submission" date="2016-03" db="EMBL/GenBank/DDBJ databases">
        <authorList>
            <person name="Ploux O."/>
        </authorList>
    </citation>
    <scope>NUCLEOTIDE SEQUENCE [LARGE SCALE GENOMIC DNA]</scope>
    <source>
        <strain evidence="10 11">UAMH 11012</strain>
    </source>
</reference>
<organism evidence="10 11">
    <name type="scientific">Phialocephala subalpina</name>
    <dbReference type="NCBI Taxonomy" id="576137"/>
    <lineage>
        <taxon>Eukaryota</taxon>
        <taxon>Fungi</taxon>
        <taxon>Dikarya</taxon>
        <taxon>Ascomycota</taxon>
        <taxon>Pezizomycotina</taxon>
        <taxon>Leotiomycetes</taxon>
        <taxon>Helotiales</taxon>
        <taxon>Mollisiaceae</taxon>
        <taxon>Phialocephala</taxon>
        <taxon>Phialocephala fortinii species complex</taxon>
    </lineage>
</organism>
<dbReference type="EMBL" id="FJOG01000014">
    <property type="protein sequence ID" value="CZR59545.1"/>
    <property type="molecule type" value="Genomic_DNA"/>
</dbReference>
<accession>A0A1L7X3E1</accession>
<dbReference type="InterPro" id="IPR029063">
    <property type="entry name" value="SAM-dependent_MTases_sf"/>
</dbReference>
<evidence type="ECO:0000256" key="3">
    <source>
        <dbReference type="ARBA" id="ARBA00034487"/>
    </source>
</evidence>
<sequence>MTSITTQMVSDHYSAIAREDSSTNASHIRKVAESFGYSAEDLASVPEGANLGVSCGNPLAIAGLKAGETVIDLGSGAGFDVFQASRKVGPDGLSIGVDMSQDMLDRAKRNAEKAAITNVKFVLAPITKIPLESESANCIISNCVINLLAQEDKLVCLKEVFRILRPGGRLAVSDILAKKVLPEELQRDTRLYVGCISGASLVSEYEKWLKEAGGLKLTMVSEILIVDKKSDLNIYKERGQEESSSSCCETSTSKHKEQASSCCAPATSCCSSTTGATKADDKQDLAKRVANIDFNEWVSSYSIYAVKPSN</sequence>
<dbReference type="InterPro" id="IPR026669">
    <property type="entry name" value="Arsenite_MeTrfase-like"/>
</dbReference>
<dbReference type="InterPro" id="IPR025714">
    <property type="entry name" value="Methyltranfer_dom"/>
</dbReference>
<dbReference type="AlphaFoldDB" id="A0A1L7X3E1"/>
<comment type="catalytic activity">
    <reaction evidence="6">
        <text>arsenic triglutathione + [thioredoxin]-dithiol + S-adenosyl-L-methionine + 2 H2O = methylarsonous acid + [thioredoxin]-disulfide + 3 glutathione + S-adenosyl-L-homocysteine + H(+)</text>
        <dbReference type="Rhea" id="RHEA:69460"/>
        <dbReference type="Rhea" id="RHEA-COMP:10698"/>
        <dbReference type="Rhea" id="RHEA-COMP:10700"/>
        <dbReference type="ChEBI" id="CHEBI:15377"/>
        <dbReference type="ChEBI" id="CHEBI:15378"/>
        <dbReference type="ChEBI" id="CHEBI:17826"/>
        <dbReference type="ChEBI" id="CHEBI:29950"/>
        <dbReference type="ChEBI" id="CHEBI:50058"/>
        <dbReference type="ChEBI" id="CHEBI:57856"/>
        <dbReference type="ChEBI" id="CHEBI:57925"/>
        <dbReference type="ChEBI" id="CHEBI:59789"/>
        <dbReference type="ChEBI" id="CHEBI:183640"/>
        <dbReference type="EC" id="2.1.1.137"/>
    </reaction>
</comment>
<dbReference type="CDD" id="cd02440">
    <property type="entry name" value="AdoMet_MTases"/>
    <property type="match status" value="1"/>
</dbReference>
<keyword evidence="10" id="KW-0489">Methyltransferase</keyword>
<dbReference type="STRING" id="576137.A0A1L7X3E1"/>
<dbReference type="EC" id="2.1.1.137" evidence="4"/>
<evidence type="ECO:0000256" key="1">
    <source>
        <dbReference type="ARBA" id="ARBA00022679"/>
    </source>
</evidence>
<proteinExistence type="inferred from homology"/>
<evidence type="ECO:0000313" key="10">
    <source>
        <dbReference type="EMBL" id="CZR59545.1"/>
    </source>
</evidence>